<dbReference type="RefSeq" id="WP_343970565.1">
    <property type="nucleotide sequence ID" value="NZ_BAAAHK010000007.1"/>
</dbReference>
<dbReference type="InterPro" id="IPR001173">
    <property type="entry name" value="Glyco_trans_2-like"/>
</dbReference>
<evidence type="ECO:0000256" key="5">
    <source>
        <dbReference type="SAM" id="MobiDB-lite"/>
    </source>
</evidence>
<evidence type="ECO:0000313" key="9">
    <source>
        <dbReference type="Proteomes" id="UP001500542"/>
    </source>
</evidence>
<feature type="transmembrane region" description="Helical" evidence="6">
    <location>
        <begin position="249"/>
        <end position="275"/>
    </location>
</feature>
<dbReference type="EMBL" id="BAAAHK010000007">
    <property type="protein sequence ID" value="GAA0942527.1"/>
    <property type="molecule type" value="Genomic_DNA"/>
</dbReference>
<feature type="region of interest" description="Disordered" evidence="5">
    <location>
        <begin position="308"/>
        <end position="349"/>
    </location>
</feature>
<feature type="compositionally biased region" description="Basic and acidic residues" evidence="5">
    <location>
        <begin position="139"/>
        <end position="157"/>
    </location>
</feature>
<proteinExistence type="inferred from homology"/>
<feature type="compositionally biased region" description="Basic and acidic residues" evidence="5">
    <location>
        <begin position="332"/>
        <end position="349"/>
    </location>
</feature>
<keyword evidence="6" id="KW-0812">Transmembrane</keyword>
<keyword evidence="6" id="KW-0472">Membrane</keyword>
<evidence type="ECO:0000259" key="7">
    <source>
        <dbReference type="Pfam" id="PF00535"/>
    </source>
</evidence>
<name>A0ABN1QHZ2_9ACTN</name>
<keyword evidence="9" id="KW-1185">Reference proteome</keyword>
<dbReference type="PANTHER" id="PTHR43179">
    <property type="entry name" value="RHAMNOSYLTRANSFERASE WBBL"/>
    <property type="match status" value="1"/>
</dbReference>
<evidence type="ECO:0000256" key="2">
    <source>
        <dbReference type="ARBA" id="ARBA00006739"/>
    </source>
</evidence>
<gene>
    <name evidence="8" type="ORF">GCM10009554_35100</name>
</gene>
<sequence length="349" mass="38294">MGTRVAIAVITFRRPALLAALLDSLLAQELPEEEDYTVRIIVVDNDDEGSATEVIERAAKDGRYPVEAATEPEPGIPFAREKSVLLAWDDDALIFVDDDEVAPPGWLATLLRAWRSTGADVVTGPVRGILPPGAPAWNRHSDVHDSTGRHQSGDPRNKAYTNNTLVAQHVYHSVTPSFHPAFRYTGSSDLHFFLRVHRAGYRIIWCEEAQIHEHVPPSRTTLSWLVRRAFRSGSGDTISRLLIRPGVRGYVLVLAYSLARIVSALGFGLGGLLLFRKAFLLKAVRRFFSGIGSLAGIVGINHDEYRERHHPDGHDDLPGDLEGGAGAGPADLGDRRRTTVADHPDAHLP</sequence>
<evidence type="ECO:0000256" key="1">
    <source>
        <dbReference type="ARBA" id="ARBA00004776"/>
    </source>
</evidence>
<evidence type="ECO:0000256" key="3">
    <source>
        <dbReference type="ARBA" id="ARBA00022676"/>
    </source>
</evidence>
<dbReference type="PANTHER" id="PTHR43179:SF12">
    <property type="entry name" value="GALACTOFURANOSYLTRANSFERASE GLFT2"/>
    <property type="match status" value="1"/>
</dbReference>
<feature type="domain" description="Glycosyltransferase 2-like" evidence="7">
    <location>
        <begin position="7"/>
        <end position="141"/>
    </location>
</feature>
<dbReference type="CDD" id="cd00761">
    <property type="entry name" value="Glyco_tranf_GTA_type"/>
    <property type="match status" value="1"/>
</dbReference>
<evidence type="ECO:0000313" key="8">
    <source>
        <dbReference type="EMBL" id="GAA0942527.1"/>
    </source>
</evidence>
<comment type="pathway">
    <text evidence="1">Cell wall biogenesis; cell wall polysaccharide biosynthesis.</text>
</comment>
<dbReference type="SUPFAM" id="SSF53448">
    <property type="entry name" value="Nucleotide-diphospho-sugar transferases"/>
    <property type="match status" value="1"/>
</dbReference>
<reference evidence="8 9" key="1">
    <citation type="journal article" date="2019" name="Int. J. Syst. Evol. Microbiol.">
        <title>The Global Catalogue of Microorganisms (GCM) 10K type strain sequencing project: providing services to taxonomists for standard genome sequencing and annotation.</title>
        <authorList>
            <consortium name="The Broad Institute Genomics Platform"/>
            <consortium name="The Broad Institute Genome Sequencing Center for Infectious Disease"/>
            <person name="Wu L."/>
            <person name="Ma J."/>
        </authorList>
    </citation>
    <scope>NUCLEOTIDE SEQUENCE [LARGE SCALE GENOMIC DNA]</scope>
    <source>
        <strain evidence="8 9">JCM 10977</strain>
    </source>
</reference>
<dbReference type="InterPro" id="IPR029044">
    <property type="entry name" value="Nucleotide-diphossugar_trans"/>
</dbReference>
<evidence type="ECO:0000256" key="6">
    <source>
        <dbReference type="SAM" id="Phobius"/>
    </source>
</evidence>
<keyword evidence="3" id="KW-0328">Glycosyltransferase</keyword>
<dbReference type="Pfam" id="PF00535">
    <property type="entry name" value="Glycos_transf_2"/>
    <property type="match status" value="1"/>
</dbReference>
<evidence type="ECO:0000256" key="4">
    <source>
        <dbReference type="ARBA" id="ARBA00022679"/>
    </source>
</evidence>
<organism evidence="8 9">
    <name type="scientific">Kribbella koreensis</name>
    <dbReference type="NCBI Taxonomy" id="57909"/>
    <lineage>
        <taxon>Bacteria</taxon>
        <taxon>Bacillati</taxon>
        <taxon>Actinomycetota</taxon>
        <taxon>Actinomycetes</taxon>
        <taxon>Propionibacteriales</taxon>
        <taxon>Kribbellaceae</taxon>
        <taxon>Kribbella</taxon>
    </lineage>
</organism>
<comment type="caution">
    <text evidence="8">The sequence shown here is derived from an EMBL/GenBank/DDBJ whole genome shotgun (WGS) entry which is preliminary data.</text>
</comment>
<accession>A0ABN1QHZ2</accession>
<feature type="compositionally biased region" description="Basic and acidic residues" evidence="5">
    <location>
        <begin position="308"/>
        <end position="317"/>
    </location>
</feature>
<dbReference type="Proteomes" id="UP001500542">
    <property type="component" value="Unassembled WGS sequence"/>
</dbReference>
<protein>
    <submittedName>
        <fullName evidence="8">Glycosyltransferase family 2 protein</fullName>
    </submittedName>
</protein>
<keyword evidence="6" id="KW-1133">Transmembrane helix</keyword>
<dbReference type="Gene3D" id="3.90.550.10">
    <property type="entry name" value="Spore Coat Polysaccharide Biosynthesis Protein SpsA, Chain A"/>
    <property type="match status" value="1"/>
</dbReference>
<keyword evidence="4" id="KW-0808">Transferase</keyword>
<comment type="similarity">
    <text evidence="2">Belongs to the glycosyltransferase 2 family.</text>
</comment>
<feature type="region of interest" description="Disordered" evidence="5">
    <location>
        <begin position="133"/>
        <end position="157"/>
    </location>
</feature>